<dbReference type="GeneID" id="97235468"/>
<name>A0A0M4D641_STRPR</name>
<dbReference type="Proteomes" id="UP000060513">
    <property type="component" value="Chromosome"/>
</dbReference>
<protein>
    <submittedName>
        <fullName evidence="1">Nikkomycin biosynthesis protein SanS</fullName>
    </submittedName>
</protein>
<dbReference type="InterPro" id="IPR011761">
    <property type="entry name" value="ATP-grasp"/>
</dbReference>
<dbReference type="KEGG" id="spri:SPRI_3498"/>
<dbReference type="STRING" id="38300.SPRI_3498"/>
<dbReference type="Gene3D" id="3.30.1490.20">
    <property type="entry name" value="ATP-grasp fold, A domain"/>
    <property type="match status" value="1"/>
</dbReference>
<evidence type="ECO:0000313" key="1">
    <source>
        <dbReference type="EMBL" id="ALC21804.1"/>
    </source>
</evidence>
<dbReference type="Pfam" id="PF02786">
    <property type="entry name" value="CPSase_L_D2"/>
    <property type="match status" value="1"/>
</dbReference>
<dbReference type="InterPro" id="IPR013815">
    <property type="entry name" value="ATP_grasp_subdomain_1"/>
</dbReference>
<sequence>MATGIALCRHPLTQFGYERLAGRVNMRLLCHPEKSLASVTTGGVAPERVTVYEDYDVNSLVEYDAARLVEDEGCAGVIALSEVDIMRAASLRERYGVPGLRPATARLFRDKAAMKDRLADAGVSVPRYRTVETGLDLLSAARDFGFPFVVKPRLGGGSVGTRVVRDETELRALLAGGLQPSFYTPAHMEAEEFVDGELFHVDGLVLDGKVFLQTVSRYRSDILEFGAPLSTAMIDPDSGRAVELRGFTGRVLDVLGLLGGGAHSYFHCEVFVTSRGPVLCEVAARPGGLGIVDQVDAYFGVSTFDLLLDATFGTAPDGPAPEGSGVTGWVGIPKSFDPALVRSCVPEPHRALERVHRRSAGARQISSVDLDGFLVVRGGTADELESLLSEAVSRIALEVAR</sequence>
<dbReference type="SUPFAM" id="SSF56059">
    <property type="entry name" value="Glutathione synthetase ATP-binding domain-like"/>
    <property type="match status" value="1"/>
</dbReference>
<dbReference type="PATRIC" id="fig|38300.4.peg.3670"/>
<dbReference type="InterPro" id="IPR005479">
    <property type="entry name" value="CPAse_ATP-bd"/>
</dbReference>
<evidence type="ECO:0000313" key="2">
    <source>
        <dbReference type="Proteomes" id="UP000060513"/>
    </source>
</evidence>
<dbReference type="OrthoDB" id="150319at2"/>
<organism evidence="1">
    <name type="scientific">Streptomyces pristinaespiralis</name>
    <dbReference type="NCBI Taxonomy" id="38300"/>
    <lineage>
        <taxon>Bacteria</taxon>
        <taxon>Bacillati</taxon>
        <taxon>Actinomycetota</taxon>
        <taxon>Actinomycetes</taxon>
        <taxon>Kitasatosporales</taxon>
        <taxon>Streptomycetaceae</taxon>
        <taxon>Streptomyces</taxon>
    </lineage>
</organism>
<dbReference type="Gene3D" id="3.40.50.20">
    <property type="match status" value="1"/>
</dbReference>
<dbReference type="PANTHER" id="PTHR43585:SF2">
    <property type="entry name" value="ATP-GRASP ENZYME FSQD"/>
    <property type="match status" value="1"/>
</dbReference>
<dbReference type="RefSeq" id="WP_005314322.1">
    <property type="nucleotide sequence ID" value="NZ_CP011340.1"/>
</dbReference>
<proteinExistence type="predicted"/>
<dbReference type="InterPro" id="IPR052032">
    <property type="entry name" value="ATP-dep_AA_Ligase"/>
</dbReference>
<dbReference type="AlphaFoldDB" id="A0A0M4D641"/>
<reference evidence="1 2" key="1">
    <citation type="submission" date="2015-08" db="EMBL/GenBank/DDBJ databases">
        <title>Genome sequence of the pristinamycin over-producing bacterium Streptomyces pristinaespiralis HCCB10218.</title>
        <authorList>
            <person name="Tian J."/>
            <person name="Yang J."/>
            <person name="Li L."/>
            <person name="Ruan L."/>
            <person name="Wei W."/>
            <person name="Zheng G."/>
            <person name="Wei Z."/>
            <person name="Yang S."/>
            <person name="Ge M."/>
            <person name="Jiang W."/>
            <person name="Lu Y."/>
        </authorList>
    </citation>
    <scope>NUCLEOTIDE SEQUENCE [LARGE SCALE GENOMIC DNA]</scope>
    <source>
        <strain evidence="1 2">HCCB 10218</strain>
    </source>
</reference>
<dbReference type="GO" id="GO:0005524">
    <property type="term" value="F:ATP binding"/>
    <property type="evidence" value="ECO:0007669"/>
    <property type="project" value="UniProtKB-UniRule"/>
</dbReference>
<dbReference type="PROSITE" id="PS50975">
    <property type="entry name" value="ATP_GRASP"/>
    <property type="match status" value="1"/>
</dbReference>
<dbReference type="OMA" id="IFAMERH"/>
<dbReference type="Gene3D" id="3.30.470.20">
    <property type="entry name" value="ATP-grasp fold, B domain"/>
    <property type="match status" value="1"/>
</dbReference>
<accession>A0A0M4D641</accession>
<gene>
    <name evidence="1" type="ORF">SPRI_3498</name>
</gene>
<dbReference type="PANTHER" id="PTHR43585">
    <property type="entry name" value="FUMIPYRROLE BIOSYNTHESIS PROTEIN C"/>
    <property type="match status" value="1"/>
</dbReference>
<dbReference type="EMBL" id="CP011340">
    <property type="protein sequence ID" value="ALC21804.1"/>
    <property type="molecule type" value="Genomic_DNA"/>
</dbReference>
<dbReference type="GO" id="GO:0046872">
    <property type="term" value="F:metal ion binding"/>
    <property type="evidence" value="ECO:0007669"/>
    <property type="project" value="InterPro"/>
</dbReference>